<accession>A0A238LB56</accession>
<name>A0A238LB56_9RHOB</name>
<gene>
    <name evidence="6" type="ORF">LOM8899_00932</name>
</gene>
<reference evidence="6 7" key="1">
    <citation type="submission" date="2017-05" db="EMBL/GenBank/DDBJ databases">
        <authorList>
            <person name="Song R."/>
            <person name="Chenine A.L."/>
            <person name="Ruprecht R.M."/>
        </authorList>
    </citation>
    <scope>NUCLEOTIDE SEQUENCE [LARGE SCALE GENOMIC DNA]</scope>
    <source>
        <strain evidence="6 7">CECT 8899</strain>
    </source>
</reference>
<feature type="domain" description="Phospholipid/glycerol acyltransferase" evidence="5">
    <location>
        <begin position="73"/>
        <end position="187"/>
    </location>
</feature>
<evidence type="ECO:0000256" key="1">
    <source>
        <dbReference type="ARBA" id="ARBA00005189"/>
    </source>
</evidence>
<dbReference type="PANTHER" id="PTHR10434:SF40">
    <property type="entry name" value="1-ACYL-SN-GLYCEROL-3-PHOSPHATE ACYLTRANSFERASE"/>
    <property type="match status" value="1"/>
</dbReference>
<dbReference type="SMART" id="SM00563">
    <property type="entry name" value="PlsC"/>
    <property type="match status" value="1"/>
</dbReference>
<evidence type="ECO:0000313" key="6">
    <source>
        <dbReference type="EMBL" id="SMY06802.1"/>
    </source>
</evidence>
<dbReference type="InterPro" id="IPR002123">
    <property type="entry name" value="Plipid/glycerol_acylTrfase"/>
</dbReference>
<evidence type="ECO:0000313" key="7">
    <source>
        <dbReference type="Proteomes" id="UP000201613"/>
    </source>
</evidence>
<keyword evidence="7" id="KW-1185">Reference proteome</keyword>
<proteinExistence type="predicted"/>
<keyword evidence="4" id="KW-1133">Transmembrane helix</keyword>
<dbReference type="PANTHER" id="PTHR10434">
    <property type="entry name" value="1-ACYL-SN-GLYCEROL-3-PHOSPHATE ACYLTRANSFERASE"/>
    <property type="match status" value="1"/>
</dbReference>
<dbReference type="RefSeq" id="WP_093990937.1">
    <property type="nucleotide sequence ID" value="NZ_FXZK01000001.1"/>
</dbReference>
<keyword evidence="2 6" id="KW-0808">Transferase</keyword>
<keyword evidence="4" id="KW-0472">Membrane</keyword>
<evidence type="ECO:0000259" key="5">
    <source>
        <dbReference type="SMART" id="SM00563"/>
    </source>
</evidence>
<keyword evidence="4" id="KW-0812">Transmembrane</keyword>
<dbReference type="CDD" id="cd07989">
    <property type="entry name" value="LPLAT_AGPAT-like"/>
    <property type="match status" value="1"/>
</dbReference>
<dbReference type="EMBL" id="FXZK01000001">
    <property type="protein sequence ID" value="SMY06802.1"/>
    <property type="molecule type" value="Genomic_DNA"/>
</dbReference>
<evidence type="ECO:0000256" key="3">
    <source>
        <dbReference type="ARBA" id="ARBA00023315"/>
    </source>
</evidence>
<dbReference type="Proteomes" id="UP000201613">
    <property type="component" value="Unassembled WGS sequence"/>
</dbReference>
<dbReference type="AlphaFoldDB" id="A0A238LB56"/>
<protein>
    <submittedName>
        <fullName evidence="6">2-acyl-glycerophospho-ethanolamine acyltransferase</fullName>
    </submittedName>
</protein>
<comment type="pathway">
    <text evidence="1">Lipid metabolism.</text>
</comment>
<dbReference type="OrthoDB" id="5290997at2"/>
<sequence length="249" mass="27268">MRDAIQWVRSIIFNAQMYVMLPVIGIVYLPWALFSRRGANAACHAYCRWVCKSAELIVGLRCEVRGEVPTDEVMVAGKHQSFLDVLMIFGALPRGKFIMKRILMYSPVVGQYARMIGCIPVDRGKRGAAIRKMVADVNTGKAVPGQLIIYPQGTRIAPGVKAPYKTGTGALYKEVGQDCVPVACNVGVFWPKRGVTRKPGVAVVEFLPRIKSGLTGPEFMAKLEEVIETRSDALMAEAGFVPKPPVAQS</sequence>
<organism evidence="6 7">
    <name type="scientific">Flavimaricola marinus</name>
    <dbReference type="NCBI Taxonomy" id="1819565"/>
    <lineage>
        <taxon>Bacteria</taxon>
        <taxon>Pseudomonadati</taxon>
        <taxon>Pseudomonadota</taxon>
        <taxon>Alphaproteobacteria</taxon>
        <taxon>Rhodobacterales</taxon>
        <taxon>Paracoccaceae</taxon>
        <taxon>Flavimaricola</taxon>
    </lineage>
</organism>
<keyword evidence="3 6" id="KW-0012">Acyltransferase</keyword>
<evidence type="ECO:0000256" key="4">
    <source>
        <dbReference type="SAM" id="Phobius"/>
    </source>
</evidence>
<dbReference type="SUPFAM" id="SSF69593">
    <property type="entry name" value="Glycerol-3-phosphate (1)-acyltransferase"/>
    <property type="match status" value="1"/>
</dbReference>
<evidence type="ECO:0000256" key="2">
    <source>
        <dbReference type="ARBA" id="ARBA00022679"/>
    </source>
</evidence>
<dbReference type="Pfam" id="PF01553">
    <property type="entry name" value="Acyltransferase"/>
    <property type="match status" value="1"/>
</dbReference>
<dbReference type="GO" id="GO:0003841">
    <property type="term" value="F:1-acylglycerol-3-phosphate O-acyltransferase activity"/>
    <property type="evidence" value="ECO:0007669"/>
    <property type="project" value="TreeGrafter"/>
</dbReference>
<feature type="transmembrane region" description="Helical" evidence="4">
    <location>
        <begin position="12"/>
        <end position="34"/>
    </location>
</feature>
<dbReference type="GO" id="GO:0006654">
    <property type="term" value="P:phosphatidic acid biosynthetic process"/>
    <property type="evidence" value="ECO:0007669"/>
    <property type="project" value="TreeGrafter"/>
</dbReference>